<gene>
    <name evidence="2" type="ORF">F384_22525</name>
</gene>
<evidence type="ECO:0000313" key="2">
    <source>
        <dbReference type="EMBL" id="AKE61140.1"/>
    </source>
</evidence>
<dbReference type="AlphaFoldDB" id="A0A0F6RHH1"/>
<organism evidence="2 3">
    <name type="scientific">Citrobacter amalonaticus Y19</name>
    <dbReference type="NCBI Taxonomy" id="1261127"/>
    <lineage>
        <taxon>Bacteria</taxon>
        <taxon>Pseudomonadati</taxon>
        <taxon>Pseudomonadota</taxon>
        <taxon>Gammaproteobacteria</taxon>
        <taxon>Enterobacterales</taxon>
        <taxon>Enterobacteriaceae</taxon>
        <taxon>Citrobacter</taxon>
    </lineage>
</organism>
<evidence type="ECO:0000313" key="3">
    <source>
        <dbReference type="Proteomes" id="UP000034085"/>
    </source>
</evidence>
<dbReference type="OrthoDB" id="9955732at2"/>
<keyword evidence="1" id="KW-1133">Transmembrane helix</keyword>
<proteinExistence type="predicted"/>
<sequence length="94" mass="10115">MKARQKRRSRRITISQGEQDTLNHISAQLDRLQAPVNPDILSGINDKLSRIDVRLTTISDDAARRGATAGAMTGGLAGGLIAVAILLIRAKLEL</sequence>
<keyword evidence="1" id="KW-0472">Membrane</keyword>
<feature type="transmembrane region" description="Helical" evidence="1">
    <location>
        <begin position="69"/>
        <end position="88"/>
    </location>
</feature>
<dbReference type="EMBL" id="CP011132">
    <property type="protein sequence ID" value="AKE61140.1"/>
    <property type="molecule type" value="Genomic_DNA"/>
</dbReference>
<evidence type="ECO:0000256" key="1">
    <source>
        <dbReference type="SAM" id="Phobius"/>
    </source>
</evidence>
<dbReference type="HOGENOM" id="CLU_2246385_0_0_6"/>
<dbReference type="PATRIC" id="fig|1261127.3.peg.4671"/>
<name>A0A0F6RHH1_CITAM</name>
<protein>
    <submittedName>
        <fullName evidence="2">Uncharacterized protein</fullName>
    </submittedName>
</protein>
<accession>A0A0F6RHH1</accession>
<keyword evidence="1" id="KW-0812">Transmembrane</keyword>
<reference evidence="2 3" key="1">
    <citation type="journal article" date="2013" name="Appl. Microbiol. Biotechnol.">
        <title>Glycerol assimilation and production of 1,3-propanediol by Citrobacter amalonaticus Y19.</title>
        <authorList>
            <person name="Ainala S.K."/>
            <person name="Ashok S."/>
            <person name="Ko Y."/>
            <person name="Park S."/>
        </authorList>
    </citation>
    <scope>NUCLEOTIDE SEQUENCE [LARGE SCALE GENOMIC DNA]</scope>
    <source>
        <strain evidence="2 3">Y19</strain>
    </source>
</reference>
<dbReference type="Proteomes" id="UP000034085">
    <property type="component" value="Chromosome"/>
</dbReference>
<dbReference type="KEGG" id="cama:F384_22525"/>
<dbReference type="RefSeq" id="WP_046493952.1">
    <property type="nucleotide sequence ID" value="NZ_CP011132.1"/>
</dbReference>